<dbReference type="OMA" id="QVFKCET"/>
<proteinExistence type="predicted"/>
<name>A0A8S1M9D4_PARPR</name>
<dbReference type="Proteomes" id="UP000688137">
    <property type="component" value="Unassembled WGS sequence"/>
</dbReference>
<keyword evidence="1" id="KW-0175">Coiled coil</keyword>
<sequence length="685" mass="80359">MKHSQLVHLLSKQPQSIDYQGVTQMSTPRANQQSQQTLTLPHKLTTLSTAYSKEQRLLTEGNEDLDVQKIKDLQNRLISRCTTLEFLIQVITTHKNELNSLPTIQKIEQLLISIINTIQNTTKSEIQLGFLNRQQKKTSMFNKQVLKKEAELFDRNKSLQQEVEINSTKSNKLIEENQKLQMQLKQEKNFNEINIKKIAALEKRIEFIVSNDINIFEMRSNLTILMKENEKLKRDLERKNQEVERIQGKLNQYQLVVSRLQKTIDNIRKKNDDDEIRGFIKKDDIELLMNFKIPQNLDFRIVCQKLDHQNLLNDLCEKGVANTLQQISQQSQEVQKQQITYYYNQLLSFKDFSERLNQLLLQMEEFSNSQTLEDLIFYVNRKLPQVFKCETVKLWLLDTKNGLLYSYLETRQQIKALQDKGLVADTFKMYQAQNISQKPKKAIIYRINDCEQPEYGKSALILPIYCISQNIIRGSLIILNSESEQFSFDEEYFGIIISRFLGIIIQRLVDKESWLIAQKYRNLMNNQLTEILRSKNKQIASERIKLSFKRIFGFQIIRFYFVMNEQLISFENQKQQTFSLDYGLAGMAVRNKQRYIVNDIKKSVNFNPKVDLISLLPIFILPLLNKQDVVIGVVETCLKNKLSIDMEREHLLEVSENLFGIEEQLTSQLQSYVELLAGTLSNIEF</sequence>
<organism evidence="2 3">
    <name type="scientific">Paramecium primaurelia</name>
    <dbReference type="NCBI Taxonomy" id="5886"/>
    <lineage>
        <taxon>Eukaryota</taxon>
        <taxon>Sar</taxon>
        <taxon>Alveolata</taxon>
        <taxon>Ciliophora</taxon>
        <taxon>Intramacronucleata</taxon>
        <taxon>Oligohymenophorea</taxon>
        <taxon>Peniculida</taxon>
        <taxon>Parameciidae</taxon>
        <taxon>Paramecium</taxon>
    </lineage>
</organism>
<accession>A0A8S1M9D4</accession>
<keyword evidence="3" id="KW-1185">Reference proteome</keyword>
<evidence type="ECO:0000256" key="1">
    <source>
        <dbReference type="SAM" id="Coils"/>
    </source>
</evidence>
<dbReference type="AlphaFoldDB" id="A0A8S1M9D4"/>
<evidence type="ECO:0000313" key="2">
    <source>
        <dbReference type="EMBL" id="CAD8074265.1"/>
    </source>
</evidence>
<evidence type="ECO:0008006" key="4">
    <source>
        <dbReference type="Google" id="ProtNLM"/>
    </source>
</evidence>
<gene>
    <name evidence="2" type="ORF">PPRIM_AZ9-3.1.T0520171</name>
</gene>
<evidence type="ECO:0000313" key="3">
    <source>
        <dbReference type="Proteomes" id="UP000688137"/>
    </source>
</evidence>
<comment type="caution">
    <text evidence="2">The sequence shown here is derived from an EMBL/GenBank/DDBJ whole genome shotgun (WGS) entry which is preliminary data.</text>
</comment>
<feature type="coiled-coil region" evidence="1">
    <location>
        <begin position="215"/>
        <end position="277"/>
    </location>
</feature>
<dbReference type="EMBL" id="CAJJDM010000052">
    <property type="protein sequence ID" value="CAD8074265.1"/>
    <property type="molecule type" value="Genomic_DNA"/>
</dbReference>
<protein>
    <recommendedName>
        <fullName evidence="4">GAF domain-containing protein</fullName>
    </recommendedName>
</protein>
<reference evidence="2" key="1">
    <citation type="submission" date="2021-01" db="EMBL/GenBank/DDBJ databases">
        <authorList>
            <consortium name="Genoscope - CEA"/>
            <person name="William W."/>
        </authorList>
    </citation>
    <scope>NUCLEOTIDE SEQUENCE</scope>
</reference>